<dbReference type="Proteomes" id="UP000603865">
    <property type="component" value="Unassembled WGS sequence"/>
</dbReference>
<reference evidence="2" key="2">
    <citation type="submission" date="2020-09" db="EMBL/GenBank/DDBJ databases">
        <authorList>
            <person name="Sun Q."/>
            <person name="Ohkuma M."/>
        </authorList>
    </citation>
    <scope>NUCLEOTIDE SEQUENCE</scope>
    <source>
        <strain evidence="2">JCM 31311</strain>
    </source>
</reference>
<dbReference type="NCBIfam" id="NF033622">
    <property type="entry name" value="repair_DdrC"/>
    <property type="match status" value="1"/>
</dbReference>
<dbReference type="RefSeq" id="WP_189089445.1">
    <property type="nucleotide sequence ID" value="NZ_BMQL01000007.1"/>
</dbReference>
<comment type="caution">
    <text evidence="2">The sequence shown here is derived from an EMBL/GenBank/DDBJ whole genome shotgun (WGS) entry which is preliminary data.</text>
</comment>
<name>A0A918C3M6_9DEIO</name>
<keyword evidence="3" id="KW-1185">Reference proteome</keyword>
<feature type="region of interest" description="Disordered" evidence="1">
    <location>
        <begin position="217"/>
        <end position="239"/>
    </location>
</feature>
<reference evidence="2" key="1">
    <citation type="journal article" date="2014" name="Int. J. Syst. Evol. Microbiol.">
        <title>Complete genome sequence of Corynebacterium casei LMG S-19264T (=DSM 44701T), isolated from a smear-ripened cheese.</title>
        <authorList>
            <consortium name="US DOE Joint Genome Institute (JGI-PGF)"/>
            <person name="Walter F."/>
            <person name="Albersmeier A."/>
            <person name="Kalinowski J."/>
            <person name="Ruckert C."/>
        </authorList>
    </citation>
    <scope>NUCLEOTIDE SEQUENCE</scope>
    <source>
        <strain evidence="2">JCM 31311</strain>
    </source>
</reference>
<proteinExistence type="predicted"/>
<accession>A0A918C3M6</accession>
<organism evidence="2 3">
    <name type="scientific">Deinococcus ruber</name>
    <dbReference type="NCBI Taxonomy" id="1848197"/>
    <lineage>
        <taxon>Bacteria</taxon>
        <taxon>Thermotogati</taxon>
        <taxon>Deinococcota</taxon>
        <taxon>Deinococci</taxon>
        <taxon>Deinococcales</taxon>
        <taxon>Deinococcaceae</taxon>
        <taxon>Deinococcus</taxon>
    </lineage>
</organism>
<sequence length="239" mass="26085">MKITPQSIRIGTRSLPAQGGFLHAQSALDLLGLPFPADWEAFARTHTLTAPTRDFGCGPEATLSLPEFVRLGFAAQTPQARRWQKSAHTLIARMLAGDVRLSAQIAEANPDPQAQRWLHARLENQNARKALMSTVARHGGSELVYGQLGSISNRSVLGSDSATLRRERGVKSTRDGLNTEELLRLSYLESATARAIEERGVHGNEAILGVHRQLAERERQTWGGQRPASRAELSPSQAG</sequence>
<evidence type="ECO:0008006" key="4">
    <source>
        <dbReference type="Google" id="ProtNLM"/>
    </source>
</evidence>
<evidence type="ECO:0000256" key="1">
    <source>
        <dbReference type="SAM" id="MobiDB-lite"/>
    </source>
</evidence>
<evidence type="ECO:0000313" key="3">
    <source>
        <dbReference type="Proteomes" id="UP000603865"/>
    </source>
</evidence>
<dbReference type="AlphaFoldDB" id="A0A918C3M6"/>
<gene>
    <name evidence="2" type="ORF">GCM10008957_17620</name>
</gene>
<protein>
    <recommendedName>
        <fullName evidence="4">DNA damage response protein DdrC</fullName>
    </recommendedName>
</protein>
<evidence type="ECO:0000313" key="2">
    <source>
        <dbReference type="EMBL" id="GGR05178.1"/>
    </source>
</evidence>
<dbReference type="EMBL" id="BMQL01000007">
    <property type="protein sequence ID" value="GGR05178.1"/>
    <property type="molecule type" value="Genomic_DNA"/>
</dbReference>